<feature type="region of interest" description="Disordered" evidence="1">
    <location>
        <begin position="410"/>
        <end position="450"/>
    </location>
</feature>
<evidence type="ECO:0000256" key="1">
    <source>
        <dbReference type="SAM" id="MobiDB-lite"/>
    </source>
</evidence>
<dbReference type="PANTHER" id="PTHR28125:SF3">
    <property type="entry name" value="TRANSCRIPTION REGULATOR RUA1 C-TERMINAL DOMAIN-CONTAINING PROTEIN"/>
    <property type="match status" value="1"/>
</dbReference>
<dbReference type="InParanoid" id="A0A1C7MW32"/>
<proteinExistence type="predicted"/>
<dbReference type="PANTHER" id="PTHR28125">
    <property type="entry name" value="MEIOTIC EXPRESSION UP-REGULATED PROTEIN 26"/>
    <property type="match status" value="1"/>
</dbReference>
<accession>A0A1C7MW32</accession>
<feature type="compositionally biased region" description="Low complexity" evidence="1">
    <location>
        <begin position="417"/>
        <end position="432"/>
    </location>
</feature>
<feature type="region of interest" description="Disordered" evidence="1">
    <location>
        <begin position="283"/>
        <end position="320"/>
    </location>
</feature>
<dbReference type="STRING" id="101091.A0A1C7MW32"/>
<feature type="region of interest" description="Disordered" evidence="1">
    <location>
        <begin position="46"/>
        <end position="74"/>
    </location>
</feature>
<dbReference type="InterPro" id="IPR028012">
    <property type="entry name" value="Rua1_C"/>
</dbReference>
<evidence type="ECO:0000313" key="4">
    <source>
        <dbReference type="Proteomes" id="UP000093000"/>
    </source>
</evidence>
<dbReference type="AlphaFoldDB" id="A0A1C7MW32"/>
<evidence type="ECO:0000259" key="2">
    <source>
        <dbReference type="Pfam" id="PF14616"/>
    </source>
</evidence>
<evidence type="ECO:0000313" key="3">
    <source>
        <dbReference type="EMBL" id="OBZ81040.1"/>
    </source>
</evidence>
<keyword evidence="4" id="KW-1185">Reference proteome</keyword>
<dbReference type="OrthoDB" id="5595379at2759"/>
<comment type="caution">
    <text evidence="3">The sequence shown here is derived from an EMBL/GenBank/DDBJ whole genome shotgun (WGS) entry which is preliminary data.</text>
</comment>
<dbReference type="Proteomes" id="UP000093000">
    <property type="component" value="Unassembled WGS sequence"/>
</dbReference>
<dbReference type="Pfam" id="PF14616">
    <property type="entry name" value="Rua1_C"/>
    <property type="match status" value="1"/>
</dbReference>
<organism evidence="3 4">
    <name type="scientific">Choanephora cucurbitarum</name>
    <dbReference type="NCBI Taxonomy" id="101091"/>
    <lineage>
        <taxon>Eukaryota</taxon>
        <taxon>Fungi</taxon>
        <taxon>Fungi incertae sedis</taxon>
        <taxon>Mucoromycota</taxon>
        <taxon>Mucoromycotina</taxon>
        <taxon>Mucoromycetes</taxon>
        <taxon>Mucorales</taxon>
        <taxon>Mucorineae</taxon>
        <taxon>Choanephoraceae</taxon>
        <taxon>Choanephoroideae</taxon>
        <taxon>Choanephora</taxon>
    </lineage>
</organism>
<name>A0A1C7MW32_9FUNG</name>
<feature type="domain" description="Transcription regulator Rua1 C-terminal" evidence="2">
    <location>
        <begin position="496"/>
        <end position="594"/>
    </location>
</feature>
<sequence length="607" mass="70029">MDIQGYIPPNTTTEDRTVLPYKEVSSSDRLNLPSTSDYKPTLHTILPTVMEEEYNTNSQATSPSPPVAPSDLNYNEPLQEKEEEMMLELDELDQPMEDEEYEYEESSNSSNSSHRGLNPALLLNRYDKRKSSPAILGLPFGLKHEAQLSLHLSQQRNSIEAAMLLANFNKLMAFPKTNEPEHKDDMSIPSHNKTAWDKLPAETNRRHSYDVNMSWQTMPESFLERPDLLHNIHQSTHSINATNASIAAAAHENPDRISYSSTDYKQEPTSSFYPTPTKVSWSHDDLHTPAHALPPHPHPMPHLPPTHPYSSNSSTSSNTVEYTHHPISPRGRMYHPNLSSPLVPHTYPRYPQEHHPLHPAMPVLHPLARQPDMKRDIDPSSSSYYSYQFPPQHPMQQQRYFYPANGKLPLPSTILDPQQPQHMIQPPQQQIHHPPPILAKPKRKKQKAVHTEDYEEILEEETNEEDYPEMSTRDIEAARTDPEARPRKQKLRFAGDKYTPQWVRYNGQSKEGLCDTCKPGKWLQLKNSAYWYHKQFFHGISSVSGKEFVQPLETRWVDQDLVEGLCHQCHTWVAVSNVKRKNSVLWYRHAHKCHVYHKPKPNVPKKR</sequence>
<gene>
    <name evidence="3" type="ORF">A0J61_10911</name>
</gene>
<protein>
    <recommendedName>
        <fullName evidence="2">Transcription regulator Rua1 C-terminal domain-containing protein</fullName>
    </recommendedName>
</protein>
<dbReference type="EMBL" id="LUGH01001506">
    <property type="protein sequence ID" value="OBZ81040.1"/>
    <property type="molecule type" value="Genomic_DNA"/>
</dbReference>
<feature type="compositionally biased region" description="Pro residues" evidence="1">
    <location>
        <begin position="292"/>
        <end position="307"/>
    </location>
</feature>
<reference evidence="3 4" key="1">
    <citation type="submission" date="2016-03" db="EMBL/GenBank/DDBJ databases">
        <title>Choanephora cucurbitarum.</title>
        <authorList>
            <person name="Min B."/>
            <person name="Park H."/>
            <person name="Park J.-H."/>
            <person name="Shin H.-D."/>
            <person name="Choi I.-G."/>
        </authorList>
    </citation>
    <scope>NUCLEOTIDE SEQUENCE [LARGE SCALE GENOMIC DNA]</scope>
    <source>
        <strain evidence="3 4">KUS-F28377</strain>
    </source>
</reference>
<feature type="compositionally biased region" description="Low complexity" evidence="1">
    <location>
        <begin position="308"/>
        <end position="319"/>
    </location>
</feature>